<feature type="transmembrane region" description="Helical" evidence="1">
    <location>
        <begin position="232"/>
        <end position="253"/>
    </location>
</feature>
<keyword evidence="1" id="KW-1133">Transmembrane helix</keyword>
<evidence type="ECO:0000259" key="2">
    <source>
        <dbReference type="SMART" id="SM00014"/>
    </source>
</evidence>
<feature type="transmembrane region" description="Helical" evidence="1">
    <location>
        <begin position="134"/>
        <end position="157"/>
    </location>
</feature>
<dbReference type="InterPro" id="IPR036938">
    <property type="entry name" value="PAP2/HPO_sf"/>
</dbReference>
<dbReference type="Proteomes" id="UP000230084">
    <property type="component" value="Unassembled WGS sequence"/>
</dbReference>
<feature type="transmembrane region" description="Helical" evidence="1">
    <location>
        <begin position="49"/>
        <end position="72"/>
    </location>
</feature>
<proteinExistence type="predicted"/>
<feature type="transmembrane region" description="Helical" evidence="1">
    <location>
        <begin position="265"/>
        <end position="286"/>
    </location>
</feature>
<evidence type="ECO:0000313" key="4">
    <source>
        <dbReference type="Proteomes" id="UP000230084"/>
    </source>
</evidence>
<dbReference type="SUPFAM" id="SSF48317">
    <property type="entry name" value="Acid phosphatase/Vanadium-dependent haloperoxidase"/>
    <property type="match status" value="1"/>
</dbReference>
<feature type="transmembrane region" description="Helical" evidence="1">
    <location>
        <begin position="177"/>
        <end position="194"/>
    </location>
</feature>
<dbReference type="Pfam" id="PF01569">
    <property type="entry name" value="PAP2"/>
    <property type="match status" value="1"/>
</dbReference>
<dbReference type="SMART" id="SM00014">
    <property type="entry name" value="acidPPc"/>
    <property type="match status" value="1"/>
</dbReference>
<organism evidence="3 4">
    <name type="scientific">Candidatus Uhrbacteria bacterium CG10_big_fil_rev_8_21_14_0_10_50_16</name>
    <dbReference type="NCBI Taxonomy" id="1975039"/>
    <lineage>
        <taxon>Bacteria</taxon>
        <taxon>Candidatus Uhriibacteriota</taxon>
    </lineage>
</organism>
<evidence type="ECO:0000256" key="1">
    <source>
        <dbReference type="SAM" id="Phobius"/>
    </source>
</evidence>
<feature type="transmembrane region" description="Helical" evidence="1">
    <location>
        <begin position="103"/>
        <end position="127"/>
    </location>
</feature>
<feature type="domain" description="Phosphatidic acid phosphatase type 2/haloperoxidase" evidence="2">
    <location>
        <begin position="135"/>
        <end position="247"/>
    </location>
</feature>
<sequence>MKHTQHRTLPQRIDAALAGFFRQSPVQAWGHKHPRAFNFLKSRLGTKRFTGLPLSIVSIVLILTIFTLLGVIQDYLATDPLIALDARLANLLFAVRNVQALSVFYGITLFGEVWIVLIAASILSGVLLYNKQRLLALGVWLALIPGEGVAFLGKLLFHRERPSFRAVVEDSFSFPSGHATTVVVFYGFVTYLCLRKVTSWLARLGITFGFLCLMILVDASRLYLGVHYLSDVLAGNLIGLASVLFAVTAIEWLSERKTAINWHKVSLVWLLPSFFCLIGIGVVLMIKAPLFSTTGERPQNKSIASSEILSLFDQQRLPRSTETLLGNAQEPLSFILIGDETCLVDVFHQAG</sequence>
<keyword evidence="1" id="KW-0812">Transmembrane</keyword>
<name>A0A2H0RN19_9BACT</name>
<dbReference type="CDD" id="cd03392">
    <property type="entry name" value="PAP2_like_2"/>
    <property type="match status" value="1"/>
</dbReference>
<dbReference type="PANTHER" id="PTHR14969">
    <property type="entry name" value="SPHINGOSINE-1-PHOSPHATE PHOSPHOHYDROLASE"/>
    <property type="match status" value="1"/>
</dbReference>
<dbReference type="Gene3D" id="1.20.144.10">
    <property type="entry name" value="Phosphatidic acid phosphatase type 2/haloperoxidase"/>
    <property type="match status" value="1"/>
</dbReference>
<feature type="transmembrane region" description="Helical" evidence="1">
    <location>
        <begin position="201"/>
        <end position="220"/>
    </location>
</feature>
<dbReference type="InterPro" id="IPR000326">
    <property type="entry name" value="PAP2/HPO"/>
</dbReference>
<comment type="caution">
    <text evidence="3">The sequence shown here is derived from an EMBL/GenBank/DDBJ whole genome shotgun (WGS) entry which is preliminary data.</text>
</comment>
<keyword evidence="1" id="KW-0472">Membrane</keyword>
<dbReference type="PANTHER" id="PTHR14969:SF13">
    <property type="entry name" value="AT30094P"/>
    <property type="match status" value="1"/>
</dbReference>
<evidence type="ECO:0000313" key="3">
    <source>
        <dbReference type="EMBL" id="PIR47847.1"/>
    </source>
</evidence>
<gene>
    <name evidence="3" type="ORF">COV06_00390</name>
</gene>
<accession>A0A2H0RN19</accession>
<dbReference type="EMBL" id="PCYM01000001">
    <property type="protein sequence ID" value="PIR47847.1"/>
    <property type="molecule type" value="Genomic_DNA"/>
</dbReference>
<reference evidence="3 4" key="1">
    <citation type="submission" date="2017-09" db="EMBL/GenBank/DDBJ databases">
        <title>Depth-based differentiation of microbial function through sediment-hosted aquifers and enrichment of novel symbionts in the deep terrestrial subsurface.</title>
        <authorList>
            <person name="Probst A.J."/>
            <person name="Ladd B."/>
            <person name="Jarett J.K."/>
            <person name="Geller-Mcgrath D.E."/>
            <person name="Sieber C.M."/>
            <person name="Emerson J.B."/>
            <person name="Anantharaman K."/>
            <person name="Thomas B.C."/>
            <person name="Malmstrom R."/>
            <person name="Stieglmeier M."/>
            <person name="Klingl A."/>
            <person name="Woyke T."/>
            <person name="Ryan C.M."/>
            <person name="Banfield J.F."/>
        </authorList>
    </citation>
    <scope>NUCLEOTIDE SEQUENCE [LARGE SCALE GENOMIC DNA]</scope>
    <source>
        <strain evidence="3">CG10_big_fil_rev_8_21_14_0_10_50_16</strain>
    </source>
</reference>
<dbReference type="AlphaFoldDB" id="A0A2H0RN19"/>
<protein>
    <recommendedName>
        <fullName evidence="2">Phosphatidic acid phosphatase type 2/haloperoxidase domain-containing protein</fullName>
    </recommendedName>
</protein>